<keyword evidence="3" id="KW-1185">Reference proteome</keyword>
<dbReference type="PANTHER" id="PTHR35271:SF1">
    <property type="entry name" value="ABC TRANSPORTER, SUBSTRATE-BINDING LIPOPROTEIN"/>
    <property type="match status" value="1"/>
</dbReference>
<name>A0A7W2EV47_9BURK</name>
<gene>
    <name evidence="2" type="ORF">H3H37_19010</name>
</gene>
<dbReference type="PANTHER" id="PTHR35271">
    <property type="entry name" value="ABC TRANSPORTER, SUBSTRATE-BINDING LIPOPROTEIN-RELATED"/>
    <property type="match status" value="1"/>
</dbReference>
<reference evidence="2 3" key="1">
    <citation type="submission" date="2020-07" db="EMBL/GenBank/DDBJ databases">
        <title>Novel species isolated from subtropical streams in China.</title>
        <authorList>
            <person name="Lu H."/>
        </authorList>
    </citation>
    <scope>NUCLEOTIDE SEQUENCE [LARGE SCALE GENOMIC DNA]</scope>
    <source>
        <strain evidence="2 3">LX20W</strain>
    </source>
</reference>
<comment type="caution">
    <text evidence="2">The sequence shown here is derived from an EMBL/GenBank/DDBJ whole genome shotgun (WGS) entry which is preliminary data.</text>
</comment>
<accession>A0A7W2EV47</accession>
<dbReference type="AlphaFoldDB" id="A0A7W2EV47"/>
<dbReference type="InterPro" id="IPR007487">
    <property type="entry name" value="ABC_transpt-TYRBP-like"/>
</dbReference>
<feature type="signal peptide" evidence="1">
    <location>
        <begin position="1"/>
        <end position="34"/>
    </location>
</feature>
<protein>
    <submittedName>
        <fullName evidence="2">Sugar ABC transporter</fullName>
    </submittedName>
</protein>
<evidence type="ECO:0000313" key="2">
    <source>
        <dbReference type="EMBL" id="MBA5639155.1"/>
    </source>
</evidence>
<sequence length="341" mass="38091">MMTGPVPALRTPCVVRRCLWAMLLLVAMTLPARAADTILVVESYNAEMQWDANYKEALQEALGKKYHLEYFQMDTKRLPREQHAAMADKAWALYQSLHPVLVILGDDAALKLLAQRLGTTATPVVYLGINNNPREYFDAKVIRNITGVLERPILKRNIALVSELVPHVKRALVLFDTDITSQVVRQETFEGKSQQLIGGTLVELKLVGQWEQWQAEVLKAKDNYDVIFLGLYQALHDGGGKSVNTTDQVARWTAAHAPVPIFGFWDWAVGPEKTIGGLVLYGRDQGKAAAEIALKILAGTPPERIYPVTADRGKFLYSRKQLQRFHLRLPASIAADASYTD</sequence>
<dbReference type="RefSeq" id="WP_182165430.1">
    <property type="nucleotide sequence ID" value="NZ_JACEZT010000013.1"/>
</dbReference>
<dbReference type="EMBL" id="JACEZT010000013">
    <property type="protein sequence ID" value="MBA5639155.1"/>
    <property type="molecule type" value="Genomic_DNA"/>
</dbReference>
<dbReference type="Gene3D" id="3.40.50.2300">
    <property type="match status" value="2"/>
</dbReference>
<organism evidence="2 3">
    <name type="scientific">Rugamonas brunnea</name>
    <dbReference type="NCBI Taxonomy" id="2758569"/>
    <lineage>
        <taxon>Bacteria</taxon>
        <taxon>Pseudomonadati</taxon>
        <taxon>Pseudomonadota</taxon>
        <taxon>Betaproteobacteria</taxon>
        <taxon>Burkholderiales</taxon>
        <taxon>Oxalobacteraceae</taxon>
        <taxon>Telluria group</taxon>
        <taxon>Rugamonas</taxon>
    </lineage>
</organism>
<dbReference type="Pfam" id="PF04392">
    <property type="entry name" value="ABC_sub_bind"/>
    <property type="match status" value="1"/>
</dbReference>
<proteinExistence type="predicted"/>
<evidence type="ECO:0000256" key="1">
    <source>
        <dbReference type="SAM" id="SignalP"/>
    </source>
</evidence>
<feature type="chain" id="PRO_5031421831" evidence="1">
    <location>
        <begin position="35"/>
        <end position="341"/>
    </location>
</feature>
<evidence type="ECO:0000313" key="3">
    <source>
        <dbReference type="Proteomes" id="UP000534388"/>
    </source>
</evidence>
<dbReference type="Proteomes" id="UP000534388">
    <property type="component" value="Unassembled WGS sequence"/>
</dbReference>
<keyword evidence="1" id="KW-0732">Signal</keyword>